<keyword evidence="6 11" id="KW-0812">Transmembrane</keyword>
<feature type="domain" description="ABC transmembrane type-1" evidence="14">
    <location>
        <begin position="87"/>
        <end position="276"/>
    </location>
</feature>
<sequence>MNHATIPAAPRSAVGRCGQRFARQRLALAAAAVLALLLLLALFAPWVAPYDPMSQNLRNILQGPSMAHWLGTDELGRDTLSRIIYAARISLQAAFFATGLAALLGIPLGLLAGYYRGIVDRMAMVVVDMLITLPPLILAFAILALLGPGMSNVILAIGLLLSANYLRLTRGLVLVERERLYVASAKVGGIAAPAILLRHILPNIAPPLIVQSAQFCAVVMLIEASLSFLGLGATANDPSWGSMLAAAQSFLMRQPFLPFPPGLALTITVLAFNLLGDGLRDALDVTAQGNKGAQKKALSSPLSHNVGEGAGGEGHPSQSKRLSATSEANVLSAPERNAGGFVGEGHHAPSLPTTPNLLPPTTELLAVRGLAVEFPSPQGQTLTILHDVSFNLAPGETLGIVGESGSGKSMTALALLGLIPPPGRISAGAIWLSGRNLVGLPEAELRRVRGREIAMVSQEPMAALDPLQSVGQQLIAPLRRHHGLGRHQAREHAIELLALVRVPNPRQRIDDYPHQLSGGLAQRVTLARALACNQRLLVADEPTTALDVTVQGQILNMLTDIQRQLGMALIVITHDLAVIAEVCDHVLVMYAGEVVEQAPTQELFQMPRHPYSAALLSALAQHERPGMRLPVLPGMVPSANQWPTGCRFHPRCSYATEACRQYAPVLQPLNEGQASRCMRLHEIECMVLR</sequence>
<dbReference type="SUPFAM" id="SSF161098">
    <property type="entry name" value="MetI-like"/>
    <property type="match status" value="1"/>
</dbReference>
<dbReference type="InterPro" id="IPR035906">
    <property type="entry name" value="MetI-like_sf"/>
</dbReference>
<dbReference type="InterPro" id="IPR025966">
    <property type="entry name" value="OppC_N"/>
</dbReference>
<comment type="subcellular location">
    <subcellularLocation>
        <location evidence="11">Cell membrane</location>
        <topology evidence="11">Multi-pass membrane protein</topology>
    </subcellularLocation>
    <subcellularLocation>
        <location evidence="2">Cell membrane</location>
        <topology evidence="2">Peripheral membrane protein</topology>
    </subcellularLocation>
    <subcellularLocation>
        <location evidence="1">Membrane</location>
        <topology evidence="1">Multi-pass membrane protein</topology>
    </subcellularLocation>
</comment>
<proteinExistence type="inferred from homology"/>
<evidence type="ECO:0000256" key="4">
    <source>
        <dbReference type="ARBA" id="ARBA00022448"/>
    </source>
</evidence>
<name>A0A426TVR4_9CHLR</name>
<keyword evidence="8 15" id="KW-0067">ATP-binding</keyword>
<dbReference type="GO" id="GO:0005524">
    <property type="term" value="F:ATP binding"/>
    <property type="evidence" value="ECO:0007669"/>
    <property type="project" value="UniProtKB-KW"/>
</dbReference>
<dbReference type="Pfam" id="PF12911">
    <property type="entry name" value="OppC_N"/>
    <property type="match status" value="1"/>
</dbReference>
<dbReference type="GO" id="GO:0015833">
    <property type="term" value="P:peptide transport"/>
    <property type="evidence" value="ECO:0007669"/>
    <property type="project" value="InterPro"/>
</dbReference>
<feature type="domain" description="ABC transporter" evidence="13">
    <location>
        <begin position="367"/>
        <end position="616"/>
    </location>
</feature>
<evidence type="ECO:0000256" key="7">
    <source>
        <dbReference type="ARBA" id="ARBA00022741"/>
    </source>
</evidence>
<dbReference type="CDD" id="cd06261">
    <property type="entry name" value="TM_PBP2"/>
    <property type="match status" value="1"/>
</dbReference>
<evidence type="ECO:0000256" key="5">
    <source>
        <dbReference type="ARBA" id="ARBA00022475"/>
    </source>
</evidence>
<evidence type="ECO:0000256" key="12">
    <source>
        <dbReference type="SAM" id="MobiDB-lite"/>
    </source>
</evidence>
<keyword evidence="9 11" id="KW-1133">Transmembrane helix</keyword>
<dbReference type="SUPFAM" id="SSF52540">
    <property type="entry name" value="P-loop containing nucleoside triphosphate hydrolases"/>
    <property type="match status" value="1"/>
</dbReference>
<evidence type="ECO:0000259" key="14">
    <source>
        <dbReference type="PROSITE" id="PS50928"/>
    </source>
</evidence>
<dbReference type="PANTHER" id="PTHR43297:SF2">
    <property type="entry name" value="DIPEPTIDE TRANSPORT ATP-BINDING PROTEIN DPPD"/>
    <property type="match status" value="1"/>
</dbReference>
<dbReference type="PROSITE" id="PS50893">
    <property type="entry name" value="ABC_TRANSPORTER_2"/>
    <property type="match status" value="1"/>
</dbReference>
<dbReference type="InterPro" id="IPR003593">
    <property type="entry name" value="AAA+_ATPase"/>
</dbReference>
<keyword evidence="5" id="KW-1003">Cell membrane</keyword>
<dbReference type="Pfam" id="PF00005">
    <property type="entry name" value="ABC_tran"/>
    <property type="match status" value="1"/>
</dbReference>
<dbReference type="PANTHER" id="PTHR43297">
    <property type="entry name" value="OLIGOPEPTIDE TRANSPORT ATP-BINDING PROTEIN APPD"/>
    <property type="match status" value="1"/>
</dbReference>
<dbReference type="GO" id="GO:0016887">
    <property type="term" value="F:ATP hydrolysis activity"/>
    <property type="evidence" value="ECO:0007669"/>
    <property type="project" value="InterPro"/>
</dbReference>
<dbReference type="InterPro" id="IPR050388">
    <property type="entry name" value="ABC_Ni/Peptide_Import"/>
</dbReference>
<feature type="compositionally biased region" description="Polar residues" evidence="12">
    <location>
        <begin position="316"/>
        <end position="329"/>
    </location>
</feature>
<dbReference type="SMART" id="SM00382">
    <property type="entry name" value="AAA"/>
    <property type="match status" value="1"/>
</dbReference>
<dbReference type="Pfam" id="PF08352">
    <property type="entry name" value="oligo_HPY"/>
    <property type="match status" value="1"/>
</dbReference>
<keyword evidence="7" id="KW-0547">Nucleotide-binding</keyword>
<dbReference type="GO" id="GO:0055085">
    <property type="term" value="P:transmembrane transport"/>
    <property type="evidence" value="ECO:0007669"/>
    <property type="project" value="InterPro"/>
</dbReference>
<dbReference type="Gene3D" id="1.10.3720.10">
    <property type="entry name" value="MetI-like"/>
    <property type="match status" value="1"/>
</dbReference>
<evidence type="ECO:0000256" key="3">
    <source>
        <dbReference type="ARBA" id="ARBA00005417"/>
    </source>
</evidence>
<dbReference type="EMBL" id="RSAS01000617">
    <property type="protein sequence ID" value="RRR69551.1"/>
    <property type="molecule type" value="Genomic_DNA"/>
</dbReference>
<dbReference type="Proteomes" id="UP000280307">
    <property type="component" value="Unassembled WGS sequence"/>
</dbReference>
<keyword evidence="4 11" id="KW-0813">Transport</keyword>
<evidence type="ECO:0000313" key="16">
    <source>
        <dbReference type="Proteomes" id="UP000280307"/>
    </source>
</evidence>
<evidence type="ECO:0000256" key="8">
    <source>
        <dbReference type="ARBA" id="ARBA00022840"/>
    </source>
</evidence>
<evidence type="ECO:0000256" key="11">
    <source>
        <dbReference type="RuleBase" id="RU363032"/>
    </source>
</evidence>
<comment type="similarity">
    <text evidence="3">Belongs to the ABC transporter superfamily.</text>
</comment>
<evidence type="ECO:0000256" key="1">
    <source>
        <dbReference type="ARBA" id="ARBA00004141"/>
    </source>
</evidence>
<evidence type="ECO:0000256" key="6">
    <source>
        <dbReference type="ARBA" id="ARBA00022692"/>
    </source>
</evidence>
<dbReference type="AlphaFoldDB" id="A0A426TVR4"/>
<dbReference type="InterPro" id="IPR003439">
    <property type="entry name" value="ABC_transporter-like_ATP-bd"/>
</dbReference>
<dbReference type="InterPro" id="IPR013563">
    <property type="entry name" value="Oligopep_ABC_C"/>
</dbReference>
<gene>
    <name evidence="15" type="ORF">EI684_15350</name>
</gene>
<feature type="transmembrane region" description="Helical" evidence="11">
    <location>
        <begin position="26"/>
        <end position="48"/>
    </location>
</feature>
<feature type="transmembrane region" description="Helical" evidence="11">
    <location>
        <begin position="93"/>
        <end position="115"/>
    </location>
</feature>
<dbReference type="NCBIfam" id="TIGR01727">
    <property type="entry name" value="oligo_HPY"/>
    <property type="match status" value="1"/>
</dbReference>
<accession>A0A426TVR4</accession>
<feature type="region of interest" description="Disordered" evidence="12">
    <location>
        <begin position="293"/>
        <end position="357"/>
    </location>
</feature>
<dbReference type="GO" id="GO:0005886">
    <property type="term" value="C:plasma membrane"/>
    <property type="evidence" value="ECO:0007669"/>
    <property type="project" value="UniProtKB-SubCell"/>
</dbReference>
<dbReference type="PROSITE" id="PS50928">
    <property type="entry name" value="ABC_TM1"/>
    <property type="match status" value="1"/>
</dbReference>
<dbReference type="CDD" id="cd03257">
    <property type="entry name" value="ABC_NikE_OppD_transporters"/>
    <property type="match status" value="1"/>
</dbReference>
<dbReference type="InterPro" id="IPR000515">
    <property type="entry name" value="MetI-like"/>
</dbReference>
<dbReference type="FunFam" id="3.40.50.300:FF:000016">
    <property type="entry name" value="Oligopeptide ABC transporter ATP-binding component"/>
    <property type="match status" value="1"/>
</dbReference>
<evidence type="ECO:0000256" key="2">
    <source>
        <dbReference type="ARBA" id="ARBA00004202"/>
    </source>
</evidence>
<evidence type="ECO:0000256" key="9">
    <source>
        <dbReference type="ARBA" id="ARBA00022989"/>
    </source>
</evidence>
<organism evidence="15 16">
    <name type="scientific">Candidatus Viridilinea halotolerans</name>
    <dbReference type="NCBI Taxonomy" id="2491704"/>
    <lineage>
        <taxon>Bacteria</taxon>
        <taxon>Bacillati</taxon>
        <taxon>Chloroflexota</taxon>
        <taxon>Chloroflexia</taxon>
        <taxon>Chloroflexales</taxon>
        <taxon>Chloroflexineae</taxon>
        <taxon>Oscillochloridaceae</taxon>
        <taxon>Candidatus Viridilinea</taxon>
    </lineage>
</organism>
<protein>
    <submittedName>
        <fullName evidence="15">Dipeptide/oligopeptide/nickel ABC transporter permease/ATP-binding protein</fullName>
    </submittedName>
</protein>
<dbReference type="InterPro" id="IPR027417">
    <property type="entry name" value="P-loop_NTPase"/>
</dbReference>
<comment type="similarity">
    <text evidence="11">Belongs to the binding-protein-dependent transport system permease family.</text>
</comment>
<dbReference type="Gene3D" id="3.40.50.300">
    <property type="entry name" value="P-loop containing nucleotide triphosphate hydrolases"/>
    <property type="match status" value="1"/>
</dbReference>
<dbReference type="Pfam" id="PF00528">
    <property type="entry name" value="BPD_transp_1"/>
    <property type="match status" value="1"/>
</dbReference>
<evidence type="ECO:0000256" key="10">
    <source>
        <dbReference type="ARBA" id="ARBA00023136"/>
    </source>
</evidence>
<reference evidence="15 16" key="1">
    <citation type="submission" date="2018-12" db="EMBL/GenBank/DDBJ databases">
        <title>Genome Sequence of Candidatus Viridilinea halotolerans isolated from saline sulfide-rich spring.</title>
        <authorList>
            <person name="Grouzdev D.S."/>
            <person name="Burganskaya E.I."/>
            <person name="Krutkina M.S."/>
            <person name="Sukhacheva M.V."/>
            <person name="Gorlenko V.M."/>
        </authorList>
    </citation>
    <scope>NUCLEOTIDE SEQUENCE [LARGE SCALE GENOMIC DNA]</scope>
    <source>
        <strain evidence="15">Chok-6</strain>
    </source>
</reference>
<comment type="caution">
    <text evidence="15">The sequence shown here is derived from an EMBL/GenBank/DDBJ whole genome shotgun (WGS) entry which is preliminary data.</text>
</comment>
<evidence type="ECO:0000313" key="15">
    <source>
        <dbReference type="EMBL" id="RRR69551.1"/>
    </source>
</evidence>
<keyword evidence="10 11" id="KW-0472">Membrane</keyword>
<evidence type="ECO:0000259" key="13">
    <source>
        <dbReference type="PROSITE" id="PS50893"/>
    </source>
</evidence>